<sequence>MKEKYSPRDEESPARTIDSHDSTIDSVETIVERQSQSQQPSTVDHSNAMKNSTNETNTTDNKNSLTNSQISMISGGHKDTSNKLSSISDTDAQSHIYSSPVYNAIKIDGNGDETSIDIEEQKPKLISHDEFQKQTNEEKAAKKQRIPPKLIPLKGVEKVKEAEIPQKPEAVAPSSSLGCLLIVREASTSSVGVGIWCGIVAAVTGALGVIDIKKVRTAFMALSLVCVATSVCGLAIAGFGLLKDVNESNEAKRIRLIHFLHMTRPSKPLCGNQKIILNTFFSKTCLWILEPSTLNHRLVLRQARCTDLLLPSCIVGLIKAEKTPVS</sequence>
<feature type="compositionally biased region" description="Polar residues" evidence="5">
    <location>
        <begin position="32"/>
        <end position="72"/>
    </location>
</feature>
<evidence type="ECO:0000256" key="6">
    <source>
        <dbReference type="SAM" id="Phobius"/>
    </source>
</evidence>
<dbReference type="Proteomes" id="UP000015102">
    <property type="component" value="Unassembled WGS sequence"/>
</dbReference>
<dbReference type="HOGENOM" id="CLU_767848_0_0_1"/>
<proteinExistence type="predicted"/>
<evidence type="ECO:0000256" key="4">
    <source>
        <dbReference type="ARBA" id="ARBA00023136"/>
    </source>
</evidence>
<evidence type="ECO:0000256" key="3">
    <source>
        <dbReference type="ARBA" id="ARBA00022989"/>
    </source>
</evidence>
<organism evidence="7 8">
    <name type="scientific">Megaselia scalaris</name>
    <name type="common">Humpbacked fly</name>
    <name type="synonym">Phora scalaris</name>
    <dbReference type="NCBI Taxonomy" id="36166"/>
    <lineage>
        <taxon>Eukaryota</taxon>
        <taxon>Metazoa</taxon>
        <taxon>Ecdysozoa</taxon>
        <taxon>Arthropoda</taxon>
        <taxon>Hexapoda</taxon>
        <taxon>Insecta</taxon>
        <taxon>Pterygota</taxon>
        <taxon>Neoptera</taxon>
        <taxon>Endopterygota</taxon>
        <taxon>Diptera</taxon>
        <taxon>Brachycera</taxon>
        <taxon>Muscomorpha</taxon>
        <taxon>Platypezoidea</taxon>
        <taxon>Phoridae</taxon>
        <taxon>Megaseliini</taxon>
        <taxon>Megaselia</taxon>
    </lineage>
</organism>
<reference evidence="8" key="1">
    <citation type="submission" date="2013-02" db="EMBL/GenBank/DDBJ databases">
        <authorList>
            <person name="Hughes D."/>
        </authorList>
    </citation>
    <scope>NUCLEOTIDE SEQUENCE</scope>
    <source>
        <strain>Durham</strain>
        <strain evidence="8">NC isolate 2 -- Noor lab</strain>
    </source>
</reference>
<comment type="subcellular location">
    <subcellularLocation>
        <location evidence="1">Membrane</location>
        <topology evidence="1">Multi-pass membrane protein</topology>
    </subcellularLocation>
</comment>
<accession>T1GBB7</accession>
<keyword evidence="2 6" id="KW-0812">Transmembrane</keyword>
<evidence type="ECO:0000313" key="7">
    <source>
        <dbReference type="EnsemblMetazoa" id="MESCA000547-PA"/>
    </source>
</evidence>
<feature type="region of interest" description="Disordered" evidence="5">
    <location>
        <begin position="1"/>
        <end position="87"/>
    </location>
</feature>
<dbReference type="OMA" id="MLERDEN"/>
<dbReference type="STRING" id="36166.T1GBB7"/>
<dbReference type="EnsemblMetazoa" id="MESCA000547-RA">
    <property type="protein sequence ID" value="MESCA000547-PA"/>
    <property type="gene ID" value="MESCA000547"/>
</dbReference>
<evidence type="ECO:0000313" key="8">
    <source>
        <dbReference type="Proteomes" id="UP000015102"/>
    </source>
</evidence>
<keyword evidence="3 6" id="KW-1133">Transmembrane helix</keyword>
<evidence type="ECO:0000256" key="2">
    <source>
        <dbReference type="ARBA" id="ARBA00022692"/>
    </source>
</evidence>
<dbReference type="AlphaFoldDB" id="T1GBB7"/>
<feature type="transmembrane region" description="Helical" evidence="6">
    <location>
        <begin position="193"/>
        <end position="212"/>
    </location>
</feature>
<name>T1GBB7_MEGSC</name>
<evidence type="ECO:0000256" key="5">
    <source>
        <dbReference type="SAM" id="MobiDB-lite"/>
    </source>
</evidence>
<reference evidence="7" key="2">
    <citation type="submission" date="2015-06" db="UniProtKB">
        <authorList>
            <consortium name="EnsemblMetazoa"/>
        </authorList>
    </citation>
    <scope>IDENTIFICATION</scope>
</reference>
<evidence type="ECO:0000256" key="1">
    <source>
        <dbReference type="ARBA" id="ARBA00004141"/>
    </source>
</evidence>
<dbReference type="InterPro" id="IPR007237">
    <property type="entry name" value="CD20-like"/>
</dbReference>
<keyword evidence="8" id="KW-1185">Reference proteome</keyword>
<keyword evidence="4 6" id="KW-0472">Membrane</keyword>
<protein>
    <submittedName>
        <fullName evidence="7">Uncharacterized protein</fullName>
    </submittedName>
</protein>
<dbReference type="EMBL" id="CAQQ02392114">
    <property type="status" value="NOT_ANNOTATED_CDS"/>
    <property type="molecule type" value="Genomic_DNA"/>
</dbReference>
<feature type="compositionally biased region" description="Basic and acidic residues" evidence="5">
    <location>
        <begin position="1"/>
        <end position="23"/>
    </location>
</feature>
<feature type="transmembrane region" description="Helical" evidence="6">
    <location>
        <begin position="219"/>
        <end position="242"/>
    </location>
</feature>
<dbReference type="GO" id="GO:0016020">
    <property type="term" value="C:membrane"/>
    <property type="evidence" value="ECO:0007669"/>
    <property type="project" value="UniProtKB-SubCell"/>
</dbReference>
<dbReference type="Pfam" id="PF04103">
    <property type="entry name" value="CD20"/>
    <property type="match status" value="1"/>
</dbReference>